<evidence type="ECO:0000313" key="2">
    <source>
        <dbReference type="Proteomes" id="UP000218628"/>
    </source>
</evidence>
<keyword evidence="1" id="KW-0614">Plasmid</keyword>
<accession>A0A291DCA8</accession>
<dbReference type="RefSeq" id="WP_096740529.1">
    <property type="nucleotide sequence ID" value="NZ_CP023509.1"/>
</dbReference>
<geneLocation type="plasmid" evidence="1">
    <name>unnamed</name>
</geneLocation>
<dbReference type="EMBL" id="CP023509">
    <property type="protein sequence ID" value="ATF62136.1"/>
    <property type="molecule type" value="Genomic_DNA"/>
</dbReference>
<protein>
    <submittedName>
        <fullName evidence="1">Uncharacterized protein</fullName>
    </submittedName>
</protein>
<dbReference type="Proteomes" id="UP000218628">
    <property type="component" value="Plasmid unnamed"/>
</dbReference>
<organism evidence="1 2">
    <name type="scientific">Rothia mucilaginosa</name>
    <dbReference type="NCBI Taxonomy" id="43675"/>
    <lineage>
        <taxon>Bacteria</taxon>
        <taxon>Bacillati</taxon>
        <taxon>Actinomycetota</taxon>
        <taxon>Actinomycetes</taxon>
        <taxon>Micrococcales</taxon>
        <taxon>Micrococcaceae</taxon>
        <taxon>Rothia</taxon>
    </lineage>
</organism>
<gene>
    <name evidence="1" type="ORF">CO690_00020</name>
</gene>
<reference evidence="2" key="1">
    <citation type="submission" date="2017-09" db="EMBL/GenBank/DDBJ databases">
        <title>FDA dAtabase for Regulatory Grade micrObial Sequences (FDA-ARGOS): Supporting development and validation of Infectious Disease Dx tests.</title>
        <authorList>
            <person name="Minogue T."/>
            <person name="Wolcott M."/>
            <person name="Wasieloski L."/>
            <person name="Aguilar W."/>
            <person name="Moore D."/>
            <person name="Tallon L."/>
            <person name="Sadzewicz L."/>
            <person name="Ott S."/>
            <person name="Zhao X."/>
            <person name="Nagaraj S."/>
            <person name="Vavikolanu K."/>
            <person name="Aluvathingal J."/>
            <person name="Nadendla S."/>
            <person name="Sichtig H."/>
        </authorList>
    </citation>
    <scope>NUCLEOTIDE SEQUENCE [LARGE SCALE GENOMIC DNA]</scope>
    <source>
        <strain evidence="2">FDAARGOS_369</strain>
        <plasmid evidence="2">Plasmid unnamed</plasmid>
    </source>
</reference>
<sequence length="93" mass="10444">MSTFHLKAIYTDEGDKASVRIGVTQAPGVEAVYKVLEGSTMTYLKCFRSPQEQNLEMVRLLEEAGFKIIRTTSTFGAEHTEPVNGHWMVTFTD</sequence>
<dbReference type="AlphaFoldDB" id="A0A291DCA8"/>
<proteinExistence type="predicted"/>
<evidence type="ECO:0000313" key="1">
    <source>
        <dbReference type="EMBL" id="ATF62136.1"/>
    </source>
</evidence>
<name>A0A291DCA8_9MICC</name>